<dbReference type="EMBL" id="JASSZA010000002">
    <property type="protein sequence ID" value="KAK2116997.1"/>
    <property type="molecule type" value="Genomic_DNA"/>
</dbReference>
<feature type="region of interest" description="Disordered" evidence="1">
    <location>
        <begin position="1"/>
        <end position="122"/>
    </location>
</feature>
<organism evidence="2 3">
    <name type="scientific">Saguinus oedipus</name>
    <name type="common">Cotton-top tamarin</name>
    <name type="synonym">Oedipomidas oedipus</name>
    <dbReference type="NCBI Taxonomy" id="9490"/>
    <lineage>
        <taxon>Eukaryota</taxon>
        <taxon>Metazoa</taxon>
        <taxon>Chordata</taxon>
        <taxon>Craniata</taxon>
        <taxon>Vertebrata</taxon>
        <taxon>Euteleostomi</taxon>
        <taxon>Mammalia</taxon>
        <taxon>Eutheria</taxon>
        <taxon>Euarchontoglires</taxon>
        <taxon>Primates</taxon>
        <taxon>Haplorrhini</taxon>
        <taxon>Platyrrhini</taxon>
        <taxon>Cebidae</taxon>
        <taxon>Callitrichinae</taxon>
        <taxon>Saguinus</taxon>
    </lineage>
</organism>
<evidence type="ECO:0000313" key="2">
    <source>
        <dbReference type="EMBL" id="KAK2116997.1"/>
    </source>
</evidence>
<proteinExistence type="predicted"/>
<keyword evidence="3" id="KW-1185">Reference proteome</keyword>
<sequence length="122" mass="13460">MKCGDAKPTGTPKALELGEKAGWKDSGPLRRGGRGQGPGRRTRTDTIPSPPQCKSRRAGGKVAVPEPQRRLHGQRAKVPRNPSPGARQNQRQRTQELAAVRPRASGSERQDRNRLTNRKWVV</sequence>
<comment type="caution">
    <text evidence="2">The sequence shown here is derived from an EMBL/GenBank/DDBJ whole genome shotgun (WGS) entry which is preliminary data.</text>
</comment>
<dbReference type="Proteomes" id="UP001266305">
    <property type="component" value="Unassembled WGS sequence"/>
</dbReference>
<evidence type="ECO:0000313" key="3">
    <source>
        <dbReference type="Proteomes" id="UP001266305"/>
    </source>
</evidence>
<evidence type="ECO:0000256" key="1">
    <source>
        <dbReference type="SAM" id="MobiDB-lite"/>
    </source>
</evidence>
<protein>
    <submittedName>
        <fullName evidence="2">Uncharacterized protein</fullName>
    </submittedName>
</protein>
<name>A0ABQ9W5S9_SAGOE</name>
<accession>A0ABQ9W5S9</accession>
<reference evidence="2 3" key="1">
    <citation type="submission" date="2023-05" db="EMBL/GenBank/DDBJ databases">
        <title>B98-5 Cell Line De Novo Hybrid Assembly: An Optical Mapping Approach.</title>
        <authorList>
            <person name="Kananen K."/>
            <person name="Auerbach J.A."/>
            <person name="Kautto E."/>
            <person name="Blachly J.S."/>
        </authorList>
    </citation>
    <scope>NUCLEOTIDE SEQUENCE [LARGE SCALE GENOMIC DNA]</scope>
    <source>
        <strain evidence="2">B95-8</strain>
        <tissue evidence="2">Cell line</tissue>
    </source>
</reference>
<gene>
    <name evidence="2" type="ORF">P7K49_003883</name>
</gene>